<protein>
    <submittedName>
        <fullName evidence="3">Uncharacterized protein</fullName>
    </submittedName>
</protein>
<gene>
    <name evidence="3" type="ORF">J3359_00535</name>
</gene>
<feature type="coiled-coil region" evidence="1">
    <location>
        <begin position="68"/>
        <end position="95"/>
    </location>
</feature>
<keyword evidence="2" id="KW-0812">Transmembrane</keyword>
<dbReference type="Proteomes" id="UP000663920">
    <property type="component" value="Chromosome"/>
</dbReference>
<evidence type="ECO:0000256" key="1">
    <source>
        <dbReference type="SAM" id="Coils"/>
    </source>
</evidence>
<proteinExistence type="predicted"/>
<dbReference type="RefSeq" id="WP_208078757.1">
    <property type="nucleotide sequence ID" value="NZ_CP071869.1"/>
</dbReference>
<keyword evidence="1" id="KW-0175">Coiled coil</keyword>
<sequence>MDFGIFGLASICLVYFFLEIVFKNVWSNKIEINDLITIEIDNDVNEDNIDEDSKIEITFKKNNGREKIIKLRKDKNQLESFLEEIQRRNARIKIEYI</sequence>
<keyword evidence="4" id="KW-1185">Reference proteome</keyword>
<evidence type="ECO:0000313" key="3">
    <source>
        <dbReference type="EMBL" id="QTE22800.1"/>
    </source>
</evidence>
<dbReference type="AlphaFoldDB" id="A0A975H9E7"/>
<feature type="transmembrane region" description="Helical" evidence="2">
    <location>
        <begin position="6"/>
        <end position="26"/>
    </location>
</feature>
<evidence type="ECO:0000313" key="4">
    <source>
        <dbReference type="Proteomes" id="UP000663920"/>
    </source>
</evidence>
<dbReference type="KEGG" id="pcea:J3359_00535"/>
<organism evidence="3 4">
    <name type="scientific">Polaribacter cellanae</name>
    <dbReference type="NCBI Taxonomy" id="2818493"/>
    <lineage>
        <taxon>Bacteria</taxon>
        <taxon>Pseudomonadati</taxon>
        <taxon>Bacteroidota</taxon>
        <taxon>Flavobacteriia</taxon>
        <taxon>Flavobacteriales</taxon>
        <taxon>Flavobacteriaceae</taxon>
    </lineage>
</organism>
<name>A0A975H9E7_9FLAO</name>
<evidence type="ECO:0000256" key="2">
    <source>
        <dbReference type="SAM" id="Phobius"/>
    </source>
</evidence>
<keyword evidence="2" id="KW-1133">Transmembrane helix</keyword>
<keyword evidence="2" id="KW-0472">Membrane</keyword>
<accession>A0A975H9E7</accession>
<dbReference type="EMBL" id="CP071869">
    <property type="protein sequence ID" value="QTE22800.1"/>
    <property type="molecule type" value="Genomic_DNA"/>
</dbReference>
<reference evidence="3 4" key="1">
    <citation type="submission" date="2021-03" db="EMBL/GenBank/DDBJ databases">
        <title>Complete genome of Polaribacter_sp.SM13.</title>
        <authorList>
            <person name="Jeong S.W."/>
            <person name="Bae J.W."/>
        </authorList>
    </citation>
    <scope>NUCLEOTIDE SEQUENCE [LARGE SCALE GENOMIC DNA]</scope>
    <source>
        <strain evidence="3 4">SM13</strain>
    </source>
</reference>